<dbReference type="Gene3D" id="3.40.50.880">
    <property type="match status" value="1"/>
</dbReference>
<keyword evidence="2" id="KW-0645">Protease</keyword>
<evidence type="ECO:0000256" key="1">
    <source>
        <dbReference type="ARBA" id="ARBA00006534"/>
    </source>
</evidence>
<proteinExistence type="inferred from homology"/>
<evidence type="ECO:0000313" key="5">
    <source>
        <dbReference type="EMBL" id="SNX68529.1"/>
    </source>
</evidence>
<dbReference type="EMBL" id="OAOP01000002">
    <property type="protein sequence ID" value="SNX68529.1"/>
    <property type="molecule type" value="Genomic_DNA"/>
</dbReference>
<organism evidence="5 6">
    <name type="scientific">Bacillus oleivorans</name>
    <dbReference type="NCBI Taxonomy" id="1448271"/>
    <lineage>
        <taxon>Bacteria</taxon>
        <taxon>Bacillati</taxon>
        <taxon>Bacillota</taxon>
        <taxon>Bacilli</taxon>
        <taxon>Bacillales</taxon>
        <taxon>Bacillaceae</taxon>
        <taxon>Bacillus</taxon>
    </lineage>
</organism>
<dbReference type="GO" id="GO:0006508">
    <property type="term" value="P:proteolysis"/>
    <property type="evidence" value="ECO:0007669"/>
    <property type="project" value="UniProtKB-KW"/>
</dbReference>
<dbReference type="InterPro" id="IPR005320">
    <property type="entry name" value="Peptidase_S51"/>
</dbReference>
<keyword evidence="6" id="KW-1185">Reference proteome</keyword>
<gene>
    <name evidence="5" type="ORF">SAMN05877753_102577</name>
</gene>
<dbReference type="RefSeq" id="WP_097157746.1">
    <property type="nucleotide sequence ID" value="NZ_JBEPMQ010000001.1"/>
</dbReference>
<dbReference type="SUPFAM" id="SSF52317">
    <property type="entry name" value="Class I glutamine amidotransferase-like"/>
    <property type="match status" value="1"/>
</dbReference>
<protein>
    <submittedName>
        <fullName evidence="5">Cyanophycinase</fullName>
    </submittedName>
</protein>
<dbReference type="CDD" id="cd03129">
    <property type="entry name" value="GAT1_Peptidase_E_like"/>
    <property type="match status" value="1"/>
</dbReference>
<reference evidence="5 6" key="1">
    <citation type="submission" date="2017-08" db="EMBL/GenBank/DDBJ databases">
        <authorList>
            <person name="de Groot N.N."/>
        </authorList>
    </citation>
    <scope>NUCLEOTIDE SEQUENCE [LARGE SCALE GENOMIC DNA]</scope>
    <source>
        <strain evidence="5 6">JC228</strain>
    </source>
</reference>
<evidence type="ECO:0000313" key="6">
    <source>
        <dbReference type="Proteomes" id="UP000219546"/>
    </source>
</evidence>
<dbReference type="Proteomes" id="UP000219546">
    <property type="component" value="Unassembled WGS sequence"/>
</dbReference>
<dbReference type="AlphaFoldDB" id="A0A285CLT0"/>
<keyword evidence="4" id="KW-0720">Serine protease</keyword>
<keyword evidence="3" id="KW-0378">Hydrolase</keyword>
<comment type="similarity">
    <text evidence="1">Belongs to the peptidase S51 family.</text>
</comment>
<evidence type="ECO:0000256" key="3">
    <source>
        <dbReference type="ARBA" id="ARBA00022801"/>
    </source>
</evidence>
<dbReference type="Pfam" id="PF03575">
    <property type="entry name" value="Peptidase_S51"/>
    <property type="match status" value="1"/>
</dbReference>
<evidence type="ECO:0000256" key="4">
    <source>
        <dbReference type="ARBA" id="ARBA00022825"/>
    </source>
</evidence>
<sequence>MDRHLYLFGGGPPFTKNMAKQFTQISLKLNQPVSILFVERDGWEQYMPKYTQALEELGLNDFYFLPLPTTPIKEVIQCLTHSSGIIIGGGNTNLYADYIVESTISNKIKECYERGIPVAGFSAGALISPELCIISPKDNEWNEFQQRKGIGLISETVIAVHFSQWDDEDHLRKAASKYSHYKNYGIDEETGLYFLNGCLEDMDGNSVYRLEKGILLKIH</sequence>
<name>A0A285CLT0_9BACI</name>
<dbReference type="InterPro" id="IPR029062">
    <property type="entry name" value="Class_I_gatase-like"/>
</dbReference>
<accession>A0A285CLT0</accession>
<dbReference type="GO" id="GO:0008236">
    <property type="term" value="F:serine-type peptidase activity"/>
    <property type="evidence" value="ECO:0007669"/>
    <property type="project" value="UniProtKB-KW"/>
</dbReference>
<evidence type="ECO:0000256" key="2">
    <source>
        <dbReference type="ARBA" id="ARBA00022670"/>
    </source>
</evidence>
<dbReference type="OrthoDB" id="65372at2"/>